<dbReference type="AlphaFoldDB" id="A0AA35K8W9"/>
<proteinExistence type="predicted"/>
<evidence type="ECO:0000256" key="1">
    <source>
        <dbReference type="SAM" id="MobiDB-lite"/>
    </source>
</evidence>
<dbReference type="Proteomes" id="UP001178461">
    <property type="component" value="Chromosome 4"/>
</dbReference>
<organism evidence="2 3">
    <name type="scientific">Podarcis lilfordi</name>
    <name type="common">Lilford's wall lizard</name>
    <dbReference type="NCBI Taxonomy" id="74358"/>
    <lineage>
        <taxon>Eukaryota</taxon>
        <taxon>Metazoa</taxon>
        <taxon>Chordata</taxon>
        <taxon>Craniata</taxon>
        <taxon>Vertebrata</taxon>
        <taxon>Euteleostomi</taxon>
        <taxon>Lepidosauria</taxon>
        <taxon>Squamata</taxon>
        <taxon>Bifurcata</taxon>
        <taxon>Unidentata</taxon>
        <taxon>Episquamata</taxon>
        <taxon>Laterata</taxon>
        <taxon>Lacertibaenia</taxon>
        <taxon>Lacertidae</taxon>
        <taxon>Podarcis</taxon>
    </lineage>
</organism>
<sequence length="86" mass="8880">MGLSRFSEGAEGGLPACSSGPGTHRARGQQGEQQQQQQPGSLAGRQAGAEQEAATAAAAVSPPASPPSARCRFQSRKRKVYVDISK</sequence>
<dbReference type="EMBL" id="OX395129">
    <property type="protein sequence ID" value="CAI5772473.1"/>
    <property type="molecule type" value="Genomic_DNA"/>
</dbReference>
<feature type="compositionally biased region" description="Low complexity" evidence="1">
    <location>
        <begin position="28"/>
        <end position="70"/>
    </location>
</feature>
<evidence type="ECO:0000313" key="3">
    <source>
        <dbReference type="Proteomes" id="UP001178461"/>
    </source>
</evidence>
<reference evidence="2" key="1">
    <citation type="submission" date="2022-12" db="EMBL/GenBank/DDBJ databases">
        <authorList>
            <person name="Alioto T."/>
            <person name="Alioto T."/>
            <person name="Gomez Garrido J."/>
        </authorList>
    </citation>
    <scope>NUCLEOTIDE SEQUENCE</scope>
</reference>
<feature type="region of interest" description="Disordered" evidence="1">
    <location>
        <begin position="1"/>
        <end position="86"/>
    </location>
</feature>
<accession>A0AA35K8W9</accession>
<name>A0AA35K8W9_9SAUR</name>
<gene>
    <name evidence="2" type="ORF">PODLI_1B005943</name>
</gene>
<evidence type="ECO:0000313" key="2">
    <source>
        <dbReference type="EMBL" id="CAI5772473.1"/>
    </source>
</evidence>
<keyword evidence="3" id="KW-1185">Reference proteome</keyword>
<protein>
    <submittedName>
        <fullName evidence="2">Uncharacterized protein</fullName>
    </submittedName>
</protein>